<dbReference type="InParanoid" id="A0A067P6C8"/>
<dbReference type="HOGENOM" id="CLU_028288_0_0_1"/>
<protein>
    <submittedName>
        <fullName evidence="2">Uncharacterized protein</fullName>
    </submittedName>
</protein>
<accession>A0A067P6C8</accession>
<dbReference type="Proteomes" id="UP000027265">
    <property type="component" value="Unassembled WGS sequence"/>
</dbReference>
<dbReference type="InterPro" id="IPR002755">
    <property type="entry name" value="DNA_primase_S"/>
</dbReference>
<reference evidence="3" key="1">
    <citation type="journal article" date="2014" name="Proc. Natl. Acad. Sci. U.S.A.">
        <title>Extensive sampling of basidiomycete genomes demonstrates inadequacy of the white-rot/brown-rot paradigm for wood decay fungi.</title>
        <authorList>
            <person name="Riley R."/>
            <person name="Salamov A.A."/>
            <person name="Brown D.W."/>
            <person name="Nagy L.G."/>
            <person name="Floudas D."/>
            <person name="Held B.W."/>
            <person name="Levasseur A."/>
            <person name="Lombard V."/>
            <person name="Morin E."/>
            <person name="Otillar R."/>
            <person name="Lindquist E.A."/>
            <person name="Sun H."/>
            <person name="LaButti K.M."/>
            <person name="Schmutz J."/>
            <person name="Jabbour D."/>
            <person name="Luo H."/>
            <person name="Baker S.E."/>
            <person name="Pisabarro A.G."/>
            <person name="Walton J.D."/>
            <person name="Blanchette R.A."/>
            <person name="Henrissat B."/>
            <person name="Martin F."/>
            <person name="Cullen D."/>
            <person name="Hibbett D.S."/>
            <person name="Grigoriev I.V."/>
        </authorList>
    </citation>
    <scope>NUCLEOTIDE SEQUENCE [LARGE SCALE GENOMIC DNA]</scope>
    <source>
        <strain evidence="3">MUCL 33604</strain>
    </source>
</reference>
<dbReference type="STRING" id="933084.A0A067P6C8"/>
<sequence length="283" mass="32376">MTDYDTVLTCFRVLDPSIRDQFGYKHLLWVYSGRRGIHLWISDKEAMELTDEHRKAIVGWIAVIQGGKDMHKKVNVRQGTKPLPPSLQTVVPCFGDLILGDQDSFKSDDGWEALLHLIPDKSIAEILQRKWSKDDNRSSEDKWNDLKSEIKRTEKGSTARASLQAAMEDIILQYTYPRIDAEVSKHRNHLLKAPFCVHPKAGRVCVPVDPQLIDDFDPEKVPTVGQLLKELDKVAATQDMEGTEHNSDWEKTSLKPHVDMLDRHAMALMDQVRRTKRAADLSW</sequence>
<comment type="similarity">
    <text evidence="1">Belongs to the eukaryotic-type primase small subunit family.</text>
</comment>
<evidence type="ECO:0000313" key="3">
    <source>
        <dbReference type="Proteomes" id="UP000027265"/>
    </source>
</evidence>
<name>A0A067P6C8_9AGAM</name>
<organism evidence="2 3">
    <name type="scientific">Jaapia argillacea MUCL 33604</name>
    <dbReference type="NCBI Taxonomy" id="933084"/>
    <lineage>
        <taxon>Eukaryota</taxon>
        <taxon>Fungi</taxon>
        <taxon>Dikarya</taxon>
        <taxon>Basidiomycota</taxon>
        <taxon>Agaricomycotina</taxon>
        <taxon>Agaricomycetes</taxon>
        <taxon>Agaricomycetidae</taxon>
        <taxon>Jaapiales</taxon>
        <taxon>Jaapiaceae</taxon>
        <taxon>Jaapia</taxon>
    </lineage>
</organism>
<dbReference type="Pfam" id="PF01896">
    <property type="entry name" value="DNA_primase_S"/>
    <property type="match status" value="1"/>
</dbReference>
<dbReference type="OrthoDB" id="19606at2759"/>
<evidence type="ECO:0000256" key="1">
    <source>
        <dbReference type="ARBA" id="ARBA00009762"/>
    </source>
</evidence>
<dbReference type="FunCoup" id="A0A067P6C8">
    <property type="interactions" value="93"/>
</dbReference>
<proteinExistence type="inferred from homology"/>
<dbReference type="AlphaFoldDB" id="A0A067P6C8"/>
<dbReference type="SUPFAM" id="SSF56747">
    <property type="entry name" value="Prim-pol domain"/>
    <property type="match status" value="1"/>
</dbReference>
<dbReference type="EMBL" id="KL197761">
    <property type="protein sequence ID" value="KDQ50344.1"/>
    <property type="molecule type" value="Genomic_DNA"/>
</dbReference>
<evidence type="ECO:0000313" key="2">
    <source>
        <dbReference type="EMBL" id="KDQ50344.1"/>
    </source>
</evidence>
<dbReference type="PANTHER" id="PTHR10536">
    <property type="entry name" value="DNA PRIMASE SMALL SUBUNIT"/>
    <property type="match status" value="1"/>
</dbReference>
<gene>
    <name evidence="2" type="ORF">JAAARDRAFT_200027</name>
</gene>
<dbReference type="Gene3D" id="3.90.920.10">
    <property type="entry name" value="DNA primase, PRIM domain"/>
    <property type="match status" value="1"/>
</dbReference>
<dbReference type="GO" id="GO:0003899">
    <property type="term" value="F:DNA-directed RNA polymerase activity"/>
    <property type="evidence" value="ECO:0007669"/>
    <property type="project" value="InterPro"/>
</dbReference>
<keyword evidence="3" id="KW-1185">Reference proteome</keyword>
<dbReference type="GO" id="GO:0006269">
    <property type="term" value="P:DNA replication, synthesis of primer"/>
    <property type="evidence" value="ECO:0007669"/>
    <property type="project" value="InterPro"/>
</dbReference>